<dbReference type="OrthoDB" id="2187328at2759"/>
<dbReference type="STRING" id="1176355.A0A4Q9LS86"/>
<name>A0A4Q9LS86_9MICR</name>
<dbReference type="InterPro" id="IPR008271">
    <property type="entry name" value="Ser/Thr_kinase_AS"/>
</dbReference>
<dbReference type="Proteomes" id="UP000292282">
    <property type="component" value="Unassembled WGS sequence"/>
</dbReference>
<proteinExistence type="predicted"/>
<dbReference type="InterPro" id="IPR050285">
    <property type="entry name" value="STE20_Ser/Thr_kinase"/>
</dbReference>
<dbReference type="GO" id="GO:0004672">
    <property type="term" value="F:protein kinase activity"/>
    <property type="evidence" value="ECO:0007669"/>
    <property type="project" value="InterPro"/>
</dbReference>
<protein>
    <submittedName>
        <fullName evidence="6">Protein kinase</fullName>
    </submittedName>
</protein>
<evidence type="ECO:0000313" key="7">
    <source>
        <dbReference type="Proteomes" id="UP000292282"/>
    </source>
</evidence>
<comment type="caution">
    <text evidence="6">The sequence shown here is derived from an EMBL/GenBank/DDBJ whole genome shotgun (WGS) entry which is preliminary data.</text>
</comment>
<feature type="binding site" evidence="3">
    <location>
        <position position="76"/>
    </location>
    <ligand>
        <name>ATP</name>
        <dbReference type="ChEBI" id="CHEBI:30616"/>
    </ligand>
</feature>
<keyword evidence="7" id="KW-1185">Reference proteome</keyword>
<dbReference type="PANTHER" id="PTHR48015">
    <property type="entry name" value="SERINE/THREONINE-PROTEIN KINASE TAO"/>
    <property type="match status" value="1"/>
</dbReference>
<dbReference type="PROSITE" id="PS00108">
    <property type="entry name" value="PROTEIN_KINASE_ST"/>
    <property type="match status" value="1"/>
</dbReference>
<dbReference type="VEuPathDB" id="MicrosporidiaDB:CWI38_1233p0010"/>
<organism evidence="6 7">
    <name type="scientific">Hamiltosporidium tvaerminnensis</name>
    <dbReference type="NCBI Taxonomy" id="1176355"/>
    <lineage>
        <taxon>Eukaryota</taxon>
        <taxon>Fungi</taxon>
        <taxon>Fungi incertae sedis</taxon>
        <taxon>Microsporidia</taxon>
        <taxon>Dubosqiidae</taxon>
        <taxon>Hamiltosporidium</taxon>
    </lineage>
</organism>
<dbReference type="SUPFAM" id="SSF56112">
    <property type="entry name" value="Protein kinase-like (PK-like)"/>
    <property type="match status" value="1"/>
</dbReference>
<dbReference type="PANTHER" id="PTHR48015:SF16">
    <property type="entry name" value="SERINE_THREONINE-PROTEIN KINASE SULU"/>
    <property type="match status" value="1"/>
</dbReference>
<evidence type="ECO:0000256" key="4">
    <source>
        <dbReference type="SAM" id="Coils"/>
    </source>
</evidence>
<sequence length="568" mass="65955">MGRSFAYCFVHVFIFYYVKNLSCSDTNYTNNLLESIVSSNLGQKNTYQFVQKIGEGSHGEVFMYKSAYTNQKVAIKVQIKTCRLDSQEIPVLKIMNHPNIVKYIDSLVIGGYECIIMEYVPYTLIKYLNKNEFNFMNLKIILKQILDAMKYLEYIQVIHIDIKPNNILLDENLNVKLIDFGICCTIQDESLNFSIDSDLDTALKEFPQIAPEILSDDFFDNSADIYSFGYVCSFIQERFIKNFDFAEKNVRNSNVLFSNLIDISFKKSPVERSSIRALIFHPFFDELYEFLECFCNFDNIKLSAEAMKIEINDGKIYIKKENIEYTLYCLCHVKSKTLYSIFKSKNAEALDVSTNPDYKTDDSNTNKFAVKKESNILPIQFLNKEELLMIKSVFELIKKNAKKLQINSNPLDENRIDSYEDQIKKREHEIESSKDKLLAHENQTAQDLNRNESNNIYFWSDTDTKATIKKDEIKKVIKKMYEDLVKTGKEKNNVIMHQAFEDPSVIKNKGDATLILDLINSLKFTRIKKGGIISICANGVPQMIKDKKQGQDYDKLKNIIEEKIKKKK</sequence>
<dbReference type="InterPro" id="IPR000719">
    <property type="entry name" value="Prot_kinase_dom"/>
</dbReference>
<keyword evidence="1 3" id="KW-0547">Nucleotide-binding</keyword>
<dbReference type="AlphaFoldDB" id="A0A4Q9LS86"/>
<dbReference type="PROSITE" id="PS00107">
    <property type="entry name" value="PROTEIN_KINASE_ATP"/>
    <property type="match status" value="1"/>
</dbReference>
<feature type="domain" description="Protein kinase" evidence="5">
    <location>
        <begin position="47"/>
        <end position="284"/>
    </location>
</feature>
<dbReference type="InterPro" id="IPR017441">
    <property type="entry name" value="Protein_kinase_ATP_BS"/>
</dbReference>
<dbReference type="EMBL" id="PITK01001233">
    <property type="protein sequence ID" value="TBU11389.1"/>
    <property type="molecule type" value="Genomic_DNA"/>
</dbReference>
<dbReference type="CDD" id="cd00180">
    <property type="entry name" value="PKc"/>
    <property type="match status" value="1"/>
</dbReference>
<dbReference type="Gene3D" id="1.10.510.10">
    <property type="entry name" value="Transferase(Phosphotransferase) domain 1"/>
    <property type="match status" value="1"/>
</dbReference>
<dbReference type="InterPro" id="IPR011009">
    <property type="entry name" value="Kinase-like_dom_sf"/>
</dbReference>
<evidence type="ECO:0000256" key="1">
    <source>
        <dbReference type="ARBA" id="ARBA00022741"/>
    </source>
</evidence>
<keyword evidence="2 3" id="KW-0067">ATP-binding</keyword>
<evidence type="ECO:0000256" key="2">
    <source>
        <dbReference type="ARBA" id="ARBA00022840"/>
    </source>
</evidence>
<keyword evidence="4" id="KW-0175">Coiled coil</keyword>
<dbReference type="Pfam" id="PF00069">
    <property type="entry name" value="Pkinase"/>
    <property type="match status" value="1"/>
</dbReference>
<evidence type="ECO:0000256" key="3">
    <source>
        <dbReference type="PROSITE-ProRule" id="PRU10141"/>
    </source>
</evidence>
<reference evidence="6 7" key="1">
    <citation type="submission" date="2017-12" db="EMBL/GenBank/DDBJ databases">
        <authorList>
            <person name="Pombert J.-F."/>
            <person name="Haag K.L."/>
            <person name="Ebert D."/>
        </authorList>
    </citation>
    <scope>NUCLEOTIDE SEQUENCE [LARGE SCALE GENOMIC DNA]</scope>
    <source>
        <strain evidence="6">IL-G-3</strain>
    </source>
</reference>
<dbReference type="PROSITE" id="PS50011">
    <property type="entry name" value="PROTEIN_KINASE_DOM"/>
    <property type="match status" value="1"/>
</dbReference>
<keyword evidence="6" id="KW-0418">Kinase</keyword>
<dbReference type="GO" id="GO:0035556">
    <property type="term" value="P:intracellular signal transduction"/>
    <property type="evidence" value="ECO:0007669"/>
    <property type="project" value="TreeGrafter"/>
</dbReference>
<dbReference type="GO" id="GO:0005524">
    <property type="term" value="F:ATP binding"/>
    <property type="evidence" value="ECO:0007669"/>
    <property type="project" value="UniProtKB-UniRule"/>
</dbReference>
<dbReference type="GO" id="GO:0043408">
    <property type="term" value="P:regulation of MAPK cascade"/>
    <property type="evidence" value="ECO:0007669"/>
    <property type="project" value="TreeGrafter"/>
</dbReference>
<evidence type="ECO:0000313" key="6">
    <source>
        <dbReference type="EMBL" id="TBU11389.1"/>
    </source>
</evidence>
<gene>
    <name evidence="6" type="ORF">CWI38_1233p0010</name>
</gene>
<keyword evidence="6" id="KW-0808">Transferase</keyword>
<dbReference type="SMART" id="SM00220">
    <property type="entry name" value="S_TKc"/>
    <property type="match status" value="1"/>
</dbReference>
<feature type="coiled-coil region" evidence="4">
    <location>
        <begin position="416"/>
        <end position="443"/>
    </location>
</feature>
<accession>A0A4Q9LS86</accession>
<evidence type="ECO:0000259" key="5">
    <source>
        <dbReference type="PROSITE" id="PS50011"/>
    </source>
</evidence>